<comment type="similarity">
    <text evidence="1">Belongs to the opioid growth factor receptor family.</text>
</comment>
<feature type="compositionally biased region" description="Basic and acidic residues" evidence="2">
    <location>
        <begin position="327"/>
        <end position="341"/>
    </location>
</feature>
<dbReference type="InterPro" id="IPR006757">
    <property type="entry name" value="OGF_rcpt"/>
</dbReference>
<protein>
    <recommendedName>
        <fullName evidence="3">Opioid growth factor receptor (OGFr) conserved domain-containing protein</fullName>
    </recommendedName>
</protein>
<gene>
    <name evidence="4" type="ORF">fugu_007097</name>
</gene>
<dbReference type="InterPro" id="IPR039574">
    <property type="entry name" value="OGFr"/>
</dbReference>
<feature type="compositionally biased region" description="Basic and acidic residues" evidence="2">
    <location>
        <begin position="410"/>
        <end position="433"/>
    </location>
</feature>
<dbReference type="Proteomes" id="UP000516260">
    <property type="component" value="Chromosome 7"/>
</dbReference>
<evidence type="ECO:0000313" key="4">
    <source>
        <dbReference type="EMBL" id="TNM86867.1"/>
    </source>
</evidence>
<dbReference type="EMBL" id="SWLE01000020">
    <property type="protein sequence ID" value="TNM86867.1"/>
    <property type="molecule type" value="Genomic_DNA"/>
</dbReference>
<feature type="compositionally biased region" description="Polar residues" evidence="2">
    <location>
        <begin position="313"/>
        <end position="322"/>
    </location>
</feature>
<comment type="caution">
    <text evidence="4">The sequence shown here is derived from an EMBL/GenBank/DDBJ whole genome shotgun (WGS) entry which is preliminary data.</text>
</comment>
<dbReference type="GO" id="GO:0140625">
    <property type="term" value="F:opioid growth factor receptor activity"/>
    <property type="evidence" value="ECO:0007669"/>
    <property type="project" value="InterPro"/>
</dbReference>
<name>A0A4Z2B3Y8_9TELE</name>
<evidence type="ECO:0000259" key="3">
    <source>
        <dbReference type="Pfam" id="PF04664"/>
    </source>
</evidence>
<evidence type="ECO:0000256" key="1">
    <source>
        <dbReference type="ARBA" id="ARBA00010365"/>
    </source>
</evidence>
<feature type="domain" description="Opioid growth factor receptor (OGFr) conserved" evidence="3">
    <location>
        <begin position="94"/>
        <end position="228"/>
    </location>
</feature>
<dbReference type="AlphaFoldDB" id="A0A4Z2B3Y8"/>
<feature type="region of interest" description="Disordered" evidence="2">
    <location>
        <begin position="250"/>
        <end position="479"/>
    </location>
</feature>
<feature type="compositionally biased region" description="Acidic residues" evidence="2">
    <location>
        <begin position="1"/>
        <end position="23"/>
    </location>
</feature>
<proteinExistence type="inferred from homology"/>
<feature type="compositionally biased region" description="Polar residues" evidence="2">
    <location>
        <begin position="467"/>
        <end position="479"/>
    </location>
</feature>
<dbReference type="GO" id="GO:0016020">
    <property type="term" value="C:membrane"/>
    <property type="evidence" value="ECO:0007669"/>
    <property type="project" value="InterPro"/>
</dbReference>
<dbReference type="Pfam" id="PF04664">
    <property type="entry name" value="OGFr_N"/>
    <property type="match status" value="1"/>
</dbReference>
<evidence type="ECO:0000313" key="5">
    <source>
        <dbReference type="Proteomes" id="UP000516260"/>
    </source>
</evidence>
<sequence>MEDDDVCEYDSTWDTESDGDDPAGESQTRRSCPEKNRSGWSLNWHHTSRNMRAAKDMQNYRREYPNLTDDECSEDKMNNLQFYLNKYPSCSRRPFKKNEDAKKRLVEAYELMLGFYGIRLVNKETGEVKRAENWKERFGNLERNMHNNLRITRILKSLGELGFQHYQAPLVRFFLEETLVKKTLGSVKRSVLDYFLFAVRDKEKRQELVHFAYNHFEPKDKFVWCPRKIQKQFKKAEKCKDGDAVEDGAVKVAKEPRGAEKRASKDKNKPHESPQGPKTDAEAARNGNPDAESGNEMSVNGESFPDDVDDMDQSFSPDTVTMNKPCAGKEAELGDTSKEADNMLTDGEEEAEKKPKKKREEKPQSNGAAAALASSPPEERGGAGKPAGQAGSSGQTPLKTLKHSPSPFLGREEKIPRTDFSEASDKKEDEGTSRADASATNGPAKSAHGGESEPANGKDPEDVDMESQASTSVTNSQNS</sequence>
<feature type="compositionally biased region" description="Basic and acidic residues" evidence="2">
    <location>
        <begin position="250"/>
        <end position="272"/>
    </location>
</feature>
<keyword evidence="5" id="KW-1185">Reference proteome</keyword>
<feature type="compositionally biased region" description="Basic and acidic residues" evidence="2">
    <location>
        <begin position="27"/>
        <end position="37"/>
    </location>
</feature>
<accession>A0A4Z2B3Y8</accession>
<reference evidence="4 5" key="1">
    <citation type="submission" date="2019-04" db="EMBL/GenBank/DDBJ databases">
        <title>The sequence and de novo assembly of Takifugu bimaculatus genome using PacBio and Hi-C technologies.</title>
        <authorList>
            <person name="Xu P."/>
            <person name="Liu B."/>
            <person name="Zhou Z."/>
        </authorList>
    </citation>
    <scope>NUCLEOTIDE SEQUENCE [LARGE SCALE GENOMIC DNA]</scope>
    <source>
        <strain evidence="4">TB-2018</strain>
        <tissue evidence="4">Muscle</tissue>
    </source>
</reference>
<feature type="compositionally biased region" description="Basic and acidic residues" evidence="2">
    <location>
        <begin position="448"/>
        <end position="460"/>
    </location>
</feature>
<organism evidence="4 5">
    <name type="scientific">Takifugu bimaculatus</name>
    <dbReference type="NCBI Taxonomy" id="433685"/>
    <lineage>
        <taxon>Eukaryota</taxon>
        <taxon>Metazoa</taxon>
        <taxon>Chordata</taxon>
        <taxon>Craniata</taxon>
        <taxon>Vertebrata</taxon>
        <taxon>Euteleostomi</taxon>
        <taxon>Actinopterygii</taxon>
        <taxon>Neopterygii</taxon>
        <taxon>Teleostei</taxon>
        <taxon>Neoteleostei</taxon>
        <taxon>Acanthomorphata</taxon>
        <taxon>Eupercaria</taxon>
        <taxon>Tetraodontiformes</taxon>
        <taxon>Tetradontoidea</taxon>
        <taxon>Tetraodontidae</taxon>
        <taxon>Takifugu</taxon>
    </lineage>
</organism>
<dbReference type="PANTHER" id="PTHR14015">
    <property type="entry name" value="OPIOID GROWTH FACTOR RECEPTOR OGFR ZETA-TYPE OPIOID RECEPTOR"/>
    <property type="match status" value="1"/>
</dbReference>
<dbReference type="PANTHER" id="PTHR14015:SF1">
    <property type="entry name" value="OPIOID GROWTH FACTOR RECEPTOR"/>
    <property type="match status" value="1"/>
</dbReference>
<feature type="region of interest" description="Disordered" evidence="2">
    <location>
        <begin position="1"/>
        <end position="38"/>
    </location>
</feature>
<evidence type="ECO:0000256" key="2">
    <source>
        <dbReference type="SAM" id="MobiDB-lite"/>
    </source>
</evidence>